<accession>A0A8J5SPC3</accession>
<dbReference type="EMBL" id="JAAALK010000282">
    <property type="protein sequence ID" value="KAG8077413.1"/>
    <property type="molecule type" value="Genomic_DNA"/>
</dbReference>
<evidence type="ECO:0000256" key="1">
    <source>
        <dbReference type="SAM" id="MobiDB-lite"/>
    </source>
</evidence>
<protein>
    <submittedName>
        <fullName evidence="2">Uncharacterized protein</fullName>
    </submittedName>
</protein>
<sequence length="80" mass="8831">MDGTHGRAGCNRADERVDEDEDEARGECAANLRPLWDSTLMLPWADGPETVPFDSKDDSPGMGHKFLDGIIRCRPIESSL</sequence>
<organism evidence="2 3">
    <name type="scientific">Zizania palustris</name>
    <name type="common">Northern wild rice</name>
    <dbReference type="NCBI Taxonomy" id="103762"/>
    <lineage>
        <taxon>Eukaryota</taxon>
        <taxon>Viridiplantae</taxon>
        <taxon>Streptophyta</taxon>
        <taxon>Embryophyta</taxon>
        <taxon>Tracheophyta</taxon>
        <taxon>Spermatophyta</taxon>
        <taxon>Magnoliopsida</taxon>
        <taxon>Liliopsida</taxon>
        <taxon>Poales</taxon>
        <taxon>Poaceae</taxon>
        <taxon>BOP clade</taxon>
        <taxon>Oryzoideae</taxon>
        <taxon>Oryzeae</taxon>
        <taxon>Zizaniinae</taxon>
        <taxon>Zizania</taxon>
    </lineage>
</organism>
<keyword evidence="3" id="KW-1185">Reference proteome</keyword>
<reference evidence="2" key="2">
    <citation type="submission" date="2021-02" db="EMBL/GenBank/DDBJ databases">
        <authorList>
            <person name="Kimball J.A."/>
            <person name="Haas M.W."/>
            <person name="Macchietto M."/>
            <person name="Kono T."/>
            <person name="Duquette J."/>
            <person name="Shao M."/>
        </authorList>
    </citation>
    <scope>NUCLEOTIDE SEQUENCE</scope>
    <source>
        <tissue evidence="2">Fresh leaf tissue</tissue>
    </source>
</reference>
<gene>
    <name evidence="2" type="ORF">GUJ93_ZPchr0007g3866</name>
</gene>
<proteinExistence type="predicted"/>
<feature type="region of interest" description="Disordered" evidence="1">
    <location>
        <begin position="1"/>
        <end position="25"/>
    </location>
</feature>
<comment type="caution">
    <text evidence="2">The sequence shown here is derived from an EMBL/GenBank/DDBJ whole genome shotgun (WGS) entry which is preliminary data.</text>
</comment>
<dbReference type="Proteomes" id="UP000729402">
    <property type="component" value="Unassembled WGS sequence"/>
</dbReference>
<reference evidence="2" key="1">
    <citation type="journal article" date="2021" name="bioRxiv">
        <title>Whole Genome Assembly and Annotation of Northern Wild Rice, Zizania palustris L., Supports a Whole Genome Duplication in the Zizania Genus.</title>
        <authorList>
            <person name="Haas M."/>
            <person name="Kono T."/>
            <person name="Macchietto M."/>
            <person name="Millas R."/>
            <person name="McGilp L."/>
            <person name="Shao M."/>
            <person name="Duquette J."/>
            <person name="Hirsch C.N."/>
            <person name="Kimball J."/>
        </authorList>
    </citation>
    <scope>NUCLEOTIDE SEQUENCE</scope>
    <source>
        <tissue evidence="2">Fresh leaf tissue</tissue>
    </source>
</reference>
<evidence type="ECO:0000313" key="2">
    <source>
        <dbReference type="EMBL" id="KAG8077413.1"/>
    </source>
</evidence>
<evidence type="ECO:0000313" key="3">
    <source>
        <dbReference type="Proteomes" id="UP000729402"/>
    </source>
</evidence>
<name>A0A8J5SPC3_ZIZPA</name>
<dbReference type="AlphaFoldDB" id="A0A8J5SPC3"/>